<dbReference type="SUPFAM" id="SSF50939">
    <property type="entry name" value="Sialidases"/>
    <property type="match status" value="1"/>
</dbReference>
<dbReference type="PANTHER" id="PTHR47199">
    <property type="entry name" value="PHOTOSYSTEM II STABILITY/ASSEMBLY FACTOR HCF136, CHLOROPLASTIC"/>
    <property type="match status" value="1"/>
</dbReference>
<organism evidence="1 2">
    <name type="scientific">Dictyobacter halimunensis</name>
    <dbReference type="NCBI Taxonomy" id="3026934"/>
    <lineage>
        <taxon>Bacteria</taxon>
        <taxon>Bacillati</taxon>
        <taxon>Chloroflexota</taxon>
        <taxon>Ktedonobacteria</taxon>
        <taxon>Ktedonobacterales</taxon>
        <taxon>Dictyobacteraceae</taxon>
        <taxon>Dictyobacter</taxon>
    </lineage>
</organism>
<dbReference type="PROSITE" id="PS51257">
    <property type="entry name" value="PROKAR_LIPOPROTEIN"/>
    <property type="match status" value="1"/>
</dbReference>
<dbReference type="PANTHER" id="PTHR47199:SF2">
    <property type="entry name" value="PHOTOSYSTEM II STABILITY_ASSEMBLY FACTOR HCF136, CHLOROPLASTIC"/>
    <property type="match status" value="1"/>
</dbReference>
<dbReference type="Proteomes" id="UP001344906">
    <property type="component" value="Unassembled WGS sequence"/>
</dbReference>
<evidence type="ECO:0000313" key="2">
    <source>
        <dbReference type="Proteomes" id="UP001344906"/>
    </source>
</evidence>
<keyword evidence="2" id="KW-1185">Reference proteome</keyword>
<gene>
    <name evidence="1" type="ORF">KDH_70590</name>
</gene>
<reference evidence="1 2" key="1">
    <citation type="submission" date="2023-02" db="EMBL/GenBank/DDBJ databases">
        <title>Dictyobacter halimunensis sp. nov., a new member of the class Ktedonobacteria from forest soil in a geothermal area.</title>
        <authorList>
            <person name="Rachmania M.K."/>
            <person name="Ningsih F."/>
            <person name="Sakai Y."/>
            <person name="Yabe S."/>
            <person name="Yokota A."/>
            <person name="Sjamsuridzal W."/>
        </authorList>
    </citation>
    <scope>NUCLEOTIDE SEQUENCE [LARGE SCALE GENOMIC DNA]</scope>
    <source>
        <strain evidence="1 2">S3.2.2.5</strain>
    </source>
</reference>
<dbReference type="RefSeq" id="WP_338257254.1">
    <property type="nucleotide sequence ID" value="NZ_BSRI01000002.1"/>
</dbReference>
<evidence type="ECO:0000313" key="1">
    <source>
        <dbReference type="EMBL" id="GLV60239.1"/>
    </source>
</evidence>
<proteinExistence type="predicted"/>
<dbReference type="SUPFAM" id="SSF110296">
    <property type="entry name" value="Oligoxyloglucan reducing end-specific cellobiohydrolase"/>
    <property type="match status" value="1"/>
</dbReference>
<dbReference type="EMBL" id="BSRI01000002">
    <property type="protein sequence ID" value="GLV60239.1"/>
    <property type="molecule type" value="Genomic_DNA"/>
</dbReference>
<dbReference type="InterPro" id="IPR036278">
    <property type="entry name" value="Sialidase_sf"/>
</dbReference>
<dbReference type="Gene3D" id="2.130.10.10">
    <property type="entry name" value="YVTN repeat-like/Quinoprotein amine dehydrogenase"/>
    <property type="match status" value="2"/>
</dbReference>
<accession>A0ABQ6G2Y8</accession>
<protein>
    <recommendedName>
        <fullName evidence="3">Photosynthesis system II assembly factor Ycf48/Hcf136-like domain-containing protein</fullName>
    </recommendedName>
</protein>
<dbReference type="CDD" id="cd15482">
    <property type="entry name" value="Sialidase_non-viral"/>
    <property type="match status" value="1"/>
</dbReference>
<comment type="caution">
    <text evidence="1">The sequence shown here is derived from an EMBL/GenBank/DDBJ whole genome shotgun (WGS) entry which is preliminary data.</text>
</comment>
<evidence type="ECO:0008006" key="3">
    <source>
        <dbReference type="Google" id="ProtNLM"/>
    </source>
</evidence>
<name>A0ABQ6G2Y8_9CHLR</name>
<sequence>MSRFFYMLREDAYHPWFRFLALLPLLGALIMLAGCGANADQESTSGDSKTIKPSPTMLAPATVLKGVFQSIHMLTTTDGWAVSQSVPGAGGYSILRTRDGGVHWQAMLNCVSTQGQGKGFIAPCITDFRSATVATVTAPQVDEKTQVSSSHIYHTSDGGMTWQSSTIHARPLETAAVFADGQHGWFLGTDHFPGPDPGSAYIGGQIALYRTSDGGQNWQRVIGGPSTSQLPTTSDDAYGTAPLTANARLQFSSSQTGWLAGNTYHDVSNSQGWLYVTHDAGSSWNPVTLPDKSVTFLSPPTFFGEQQGLLLASANSSSPATRFYTTSDGGQSWHWNGAAAKFTLLNDSVVDLQHAWSLGNSDDRLLYLTSDGGQNWQKHTLPSQFNRYGPASFVNAQVGWMIAMHTNHMGLPEPGGGLRKGDVSVLLRTSDGGQSWHEVSRSQI</sequence>
<dbReference type="InterPro" id="IPR015943">
    <property type="entry name" value="WD40/YVTN_repeat-like_dom_sf"/>
</dbReference>